<organism evidence="1 2">
    <name type="scientific">Stephania yunnanensis</name>
    <dbReference type="NCBI Taxonomy" id="152371"/>
    <lineage>
        <taxon>Eukaryota</taxon>
        <taxon>Viridiplantae</taxon>
        <taxon>Streptophyta</taxon>
        <taxon>Embryophyta</taxon>
        <taxon>Tracheophyta</taxon>
        <taxon>Spermatophyta</taxon>
        <taxon>Magnoliopsida</taxon>
        <taxon>Ranunculales</taxon>
        <taxon>Menispermaceae</taxon>
        <taxon>Menispermoideae</taxon>
        <taxon>Cissampelideae</taxon>
        <taxon>Stephania</taxon>
    </lineage>
</organism>
<reference evidence="1 2" key="1">
    <citation type="submission" date="2024-01" db="EMBL/GenBank/DDBJ databases">
        <title>Genome assemblies of Stephania.</title>
        <authorList>
            <person name="Yang L."/>
        </authorList>
    </citation>
    <scope>NUCLEOTIDE SEQUENCE [LARGE SCALE GENOMIC DNA]</scope>
    <source>
        <strain evidence="1">YNDBR</strain>
        <tissue evidence="1">Leaf</tissue>
    </source>
</reference>
<sequence>MEELLEIITWAQLESHSKPVPYLIDVCATHGVRVHRDVGICYLTLSELTHKIKDT</sequence>
<protein>
    <submittedName>
        <fullName evidence="1">Uncharacterized protein</fullName>
    </submittedName>
</protein>
<accession>A0AAP0ECR3</accession>
<keyword evidence="2" id="KW-1185">Reference proteome</keyword>
<proteinExistence type="predicted"/>
<dbReference type="Proteomes" id="UP001420932">
    <property type="component" value="Unassembled WGS sequence"/>
</dbReference>
<evidence type="ECO:0000313" key="2">
    <source>
        <dbReference type="Proteomes" id="UP001420932"/>
    </source>
</evidence>
<dbReference type="EMBL" id="JBBNAF010000013">
    <property type="protein sequence ID" value="KAK9086783.1"/>
    <property type="molecule type" value="Genomic_DNA"/>
</dbReference>
<name>A0AAP0ECR3_9MAGN</name>
<evidence type="ECO:0000313" key="1">
    <source>
        <dbReference type="EMBL" id="KAK9086783.1"/>
    </source>
</evidence>
<comment type="caution">
    <text evidence="1">The sequence shown here is derived from an EMBL/GenBank/DDBJ whole genome shotgun (WGS) entry which is preliminary data.</text>
</comment>
<gene>
    <name evidence="1" type="ORF">Syun_029177</name>
</gene>
<dbReference type="AlphaFoldDB" id="A0AAP0ECR3"/>